<evidence type="ECO:0000313" key="1">
    <source>
        <dbReference type="EnsemblPlants" id="Bo9g095450.1"/>
    </source>
</evidence>
<name>A0A0D3E9J6_BRAOL</name>
<organism evidence="1 2">
    <name type="scientific">Brassica oleracea var. oleracea</name>
    <dbReference type="NCBI Taxonomy" id="109376"/>
    <lineage>
        <taxon>Eukaryota</taxon>
        <taxon>Viridiplantae</taxon>
        <taxon>Streptophyta</taxon>
        <taxon>Embryophyta</taxon>
        <taxon>Tracheophyta</taxon>
        <taxon>Spermatophyta</taxon>
        <taxon>Magnoliopsida</taxon>
        <taxon>eudicotyledons</taxon>
        <taxon>Gunneridae</taxon>
        <taxon>Pentapetalae</taxon>
        <taxon>rosids</taxon>
        <taxon>malvids</taxon>
        <taxon>Brassicales</taxon>
        <taxon>Brassicaceae</taxon>
        <taxon>Brassiceae</taxon>
        <taxon>Brassica</taxon>
    </lineage>
</organism>
<reference evidence="1 2" key="1">
    <citation type="journal article" date="2014" name="Genome Biol.">
        <title>Transcriptome and methylome profiling reveals relics of genome dominance in the mesopolyploid Brassica oleracea.</title>
        <authorList>
            <person name="Parkin I.A."/>
            <person name="Koh C."/>
            <person name="Tang H."/>
            <person name="Robinson S.J."/>
            <person name="Kagale S."/>
            <person name="Clarke W.E."/>
            <person name="Town C.D."/>
            <person name="Nixon J."/>
            <person name="Krishnakumar V."/>
            <person name="Bidwell S.L."/>
            <person name="Denoeud F."/>
            <person name="Belcram H."/>
            <person name="Links M.G."/>
            <person name="Just J."/>
            <person name="Clarke C."/>
            <person name="Bender T."/>
            <person name="Huebert T."/>
            <person name="Mason A.S."/>
            <person name="Pires J.C."/>
            <person name="Barker G."/>
            <person name="Moore J."/>
            <person name="Walley P.G."/>
            <person name="Manoli S."/>
            <person name="Batley J."/>
            <person name="Edwards D."/>
            <person name="Nelson M.N."/>
            <person name="Wang X."/>
            <person name="Paterson A.H."/>
            <person name="King G."/>
            <person name="Bancroft I."/>
            <person name="Chalhoub B."/>
            <person name="Sharpe A.G."/>
        </authorList>
    </citation>
    <scope>NUCLEOTIDE SEQUENCE</scope>
    <source>
        <strain evidence="1 2">cv. TO1000</strain>
    </source>
</reference>
<dbReference type="PANTHER" id="PTHR45023:SF4">
    <property type="entry name" value="GLYCINE-RICH PROTEIN-RELATED"/>
    <property type="match status" value="1"/>
</dbReference>
<evidence type="ECO:0000313" key="2">
    <source>
        <dbReference type="Proteomes" id="UP000032141"/>
    </source>
</evidence>
<accession>A0A0D3E9J6</accession>
<dbReference type="Gramene" id="Bo9g095450.1">
    <property type="protein sequence ID" value="Bo9g095450.1"/>
    <property type="gene ID" value="Bo9g095450"/>
</dbReference>
<dbReference type="PANTHER" id="PTHR45023">
    <property type="match status" value="1"/>
</dbReference>
<dbReference type="Proteomes" id="UP000032141">
    <property type="component" value="Chromosome C9"/>
</dbReference>
<dbReference type="AlphaFoldDB" id="A0A0D3E9J6"/>
<protein>
    <submittedName>
        <fullName evidence="1">Uncharacterized protein</fullName>
    </submittedName>
</protein>
<sequence length="128" mass="14582">MLNYVPHKSLCLALNLRKLQSQVKTLMQSEFKGGNGRQLMILSHQRLQRAGAFLKMIATYFAASPKVAGCEQREASHCKQRWQKINDLVNKFCGSYEAASRVKSSSQNENDVLRVNHALRMEKLTPFL</sequence>
<reference evidence="1" key="2">
    <citation type="submission" date="2015-03" db="UniProtKB">
        <authorList>
            <consortium name="EnsemblPlants"/>
        </authorList>
    </citation>
    <scope>IDENTIFICATION</scope>
</reference>
<proteinExistence type="predicted"/>
<dbReference type="HOGENOM" id="CLU_1962664_0_0_1"/>
<keyword evidence="2" id="KW-1185">Reference proteome</keyword>
<dbReference type="EnsemblPlants" id="Bo9g095450.1">
    <property type="protein sequence ID" value="Bo9g095450.1"/>
    <property type="gene ID" value="Bo9g095450"/>
</dbReference>